<name>A0ABU6YKZ2_9FABA</name>
<accession>A0ABU6YKZ2</accession>
<gene>
    <name evidence="1" type="ORF">PIB30_060018</name>
</gene>
<evidence type="ECO:0000313" key="1">
    <source>
        <dbReference type="EMBL" id="MED6210005.1"/>
    </source>
</evidence>
<proteinExistence type="predicted"/>
<organism evidence="1 2">
    <name type="scientific">Stylosanthes scabra</name>
    <dbReference type="NCBI Taxonomy" id="79078"/>
    <lineage>
        <taxon>Eukaryota</taxon>
        <taxon>Viridiplantae</taxon>
        <taxon>Streptophyta</taxon>
        <taxon>Embryophyta</taxon>
        <taxon>Tracheophyta</taxon>
        <taxon>Spermatophyta</taxon>
        <taxon>Magnoliopsida</taxon>
        <taxon>eudicotyledons</taxon>
        <taxon>Gunneridae</taxon>
        <taxon>Pentapetalae</taxon>
        <taxon>rosids</taxon>
        <taxon>fabids</taxon>
        <taxon>Fabales</taxon>
        <taxon>Fabaceae</taxon>
        <taxon>Papilionoideae</taxon>
        <taxon>50 kb inversion clade</taxon>
        <taxon>dalbergioids sensu lato</taxon>
        <taxon>Dalbergieae</taxon>
        <taxon>Pterocarpus clade</taxon>
        <taxon>Stylosanthes</taxon>
    </lineage>
</organism>
<sequence length="66" mass="7393">MEGFGKEERYIRAIKDVYDGATTSVKIQGSAISYWYRIPPMIILKSLPFHISLGSAHKAYPIACAM</sequence>
<evidence type="ECO:0000313" key="2">
    <source>
        <dbReference type="Proteomes" id="UP001341840"/>
    </source>
</evidence>
<feature type="non-terminal residue" evidence="1">
    <location>
        <position position="66"/>
    </location>
</feature>
<protein>
    <submittedName>
        <fullName evidence="1">Uncharacterized protein</fullName>
    </submittedName>
</protein>
<reference evidence="1 2" key="1">
    <citation type="journal article" date="2023" name="Plants (Basel)">
        <title>Bridging the Gap: Combining Genomics and Transcriptomics Approaches to Understand Stylosanthes scabra, an Orphan Legume from the Brazilian Caatinga.</title>
        <authorList>
            <person name="Ferreira-Neto J.R.C."/>
            <person name="da Silva M.D."/>
            <person name="Binneck E."/>
            <person name="de Melo N.F."/>
            <person name="da Silva R.H."/>
            <person name="de Melo A.L.T.M."/>
            <person name="Pandolfi V."/>
            <person name="Bustamante F.O."/>
            <person name="Brasileiro-Vidal A.C."/>
            <person name="Benko-Iseppon A.M."/>
        </authorList>
    </citation>
    <scope>NUCLEOTIDE SEQUENCE [LARGE SCALE GENOMIC DNA]</scope>
    <source>
        <tissue evidence="1">Leaves</tissue>
    </source>
</reference>
<dbReference type="Proteomes" id="UP001341840">
    <property type="component" value="Unassembled WGS sequence"/>
</dbReference>
<keyword evidence="2" id="KW-1185">Reference proteome</keyword>
<comment type="caution">
    <text evidence="1">The sequence shown here is derived from an EMBL/GenBank/DDBJ whole genome shotgun (WGS) entry which is preliminary data.</text>
</comment>
<dbReference type="EMBL" id="JASCZI010242180">
    <property type="protein sequence ID" value="MED6210005.1"/>
    <property type="molecule type" value="Genomic_DNA"/>
</dbReference>